<reference evidence="1" key="1">
    <citation type="submission" date="2021-12" db="EMBL/GenBank/DDBJ databases">
        <title>Comparative genomics, transcriptomics and evolutionary studies reveal genomic signatures of adaptation to plant cell wall in hemibiotrophic fungi.</title>
        <authorList>
            <consortium name="DOE Joint Genome Institute"/>
            <person name="Baroncelli R."/>
            <person name="Diaz J.F."/>
            <person name="Benocci T."/>
            <person name="Peng M."/>
            <person name="Battaglia E."/>
            <person name="Haridas S."/>
            <person name="Andreopoulos W."/>
            <person name="Labutti K."/>
            <person name="Pangilinan J."/>
            <person name="Floch G.L."/>
            <person name="Makela M.R."/>
            <person name="Henrissat B."/>
            <person name="Grigoriev I.V."/>
            <person name="Crouch J.A."/>
            <person name="De Vries R.P."/>
            <person name="Sukno S.A."/>
            <person name="Thon M.R."/>
        </authorList>
    </citation>
    <scope>NUCLEOTIDE SEQUENCE</scope>
    <source>
        <strain evidence="1">CBS 112980</strain>
    </source>
</reference>
<dbReference type="AlphaFoldDB" id="A0AAD8XPH2"/>
<evidence type="ECO:0000313" key="2">
    <source>
        <dbReference type="Proteomes" id="UP001244207"/>
    </source>
</evidence>
<dbReference type="EMBL" id="JAHMHS010000004">
    <property type="protein sequence ID" value="KAK1731043.1"/>
    <property type="molecule type" value="Genomic_DNA"/>
</dbReference>
<accession>A0AAD8XPH2</accession>
<protein>
    <submittedName>
        <fullName evidence="1">Uncharacterized protein</fullName>
    </submittedName>
</protein>
<proteinExistence type="predicted"/>
<name>A0AAD8XPH2_GLOAC</name>
<dbReference type="GeneID" id="85386110"/>
<gene>
    <name evidence="1" type="ORF">BDZ83DRAFT_295057</name>
</gene>
<comment type="caution">
    <text evidence="1">The sequence shown here is derived from an EMBL/GenBank/DDBJ whole genome shotgun (WGS) entry which is preliminary data.</text>
</comment>
<organism evidence="1 2">
    <name type="scientific">Glomerella acutata</name>
    <name type="common">Colletotrichum acutatum</name>
    <dbReference type="NCBI Taxonomy" id="27357"/>
    <lineage>
        <taxon>Eukaryota</taxon>
        <taxon>Fungi</taxon>
        <taxon>Dikarya</taxon>
        <taxon>Ascomycota</taxon>
        <taxon>Pezizomycotina</taxon>
        <taxon>Sordariomycetes</taxon>
        <taxon>Hypocreomycetidae</taxon>
        <taxon>Glomerellales</taxon>
        <taxon>Glomerellaceae</taxon>
        <taxon>Colletotrichum</taxon>
        <taxon>Colletotrichum acutatum species complex</taxon>
    </lineage>
</organism>
<sequence>MPKRRHSRPFCQQALVAGAGETRAWTLSGVGLLRFAGVRGTGSLGPPDNPISVPGGACGIAKAARHMQARIKVSCY</sequence>
<evidence type="ECO:0000313" key="1">
    <source>
        <dbReference type="EMBL" id="KAK1731043.1"/>
    </source>
</evidence>
<dbReference type="RefSeq" id="XP_060371098.1">
    <property type="nucleotide sequence ID" value="XM_060502211.1"/>
</dbReference>
<dbReference type="Proteomes" id="UP001244207">
    <property type="component" value="Unassembled WGS sequence"/>
</dbReference>
<keyword evidence="2" id="KW-1185">Reference proteome</keyword>